<proteinExistence type="predicted"/>
<name>A0A496PI97_9MICC</name>
<dbReference type="Proteomes" id="UP000273119">
    <property type="component" value="Unassembled WGS sequence"/>
</dbReference>
<dbReference type="PROSITE" id="PS50977">
    <property type="entry name" value="HTH_TETR_2"/>
    <property type="match status" value="1"/>
</dbReference>
<dbReference type="GO" id="GO:0003700">
    <property type="term" value="F:DNA-binding transcription factor activity"/>
    <property type="evidence" value="ECO:0007669"/>
    <property type="project" value="TreeGrafter"/>
</dbReference>
<reference evidence="6 7" key="1">
    <citation type="submission" date="2018-07" db="EMBL/GenBank/DDBJ databases">
        <title>Arthrobacter sp. nov., isolated from raw cow's milk with high bacterial count.</title>
        <authorList>
            <person name="Hahne J."/>
            <person name="Isele D."/>
            <person name="Lipski A."/>
        </authorList>
    </citation>
    <scope>NUCLEOTIDE SEQUENCE [LARGE SCALE GENOMIC DNA]</scope>
    <source>
        <strain evidence="6 7">JZ R-183</strain>
    </source>
</reference>
<evidence type="ECO:0000313" key="7">
    <source>
        <dbReference type="Proteomes" id="UP000273119"/>
    </source>
</evidence>
<dbReference type="Gene3D" id="1.10.357.10">
    <property type="entry name" value="Tetracycline Repressor, domain 2"/>
    <property type="match status" value="1"/>
</dbReference>
<dbReference type="InterPro" id="IPR036271">
    <property type="entry name" value="Tet_transcr_reg_TetR-rel_C_sf"/>
</dbReference>
<organism evidence="6 7">
    <name type="scientific">Galactobacter caseinivorans</name>
    <dbReference type="NCBI Taxonomy" id="2676123"/>
    <lineage>
        <taxon>Bacteria</taxon>
        <taxon>Bacillati</taxon>
        <taxon>Actinomycetota</taxon>
        <taxon>Actinomycetes</taxon>
        <taxon>Micrococcales</taxon>
        <taxon>Micrococcaceae</taxon>
        <taxon>Galactobacter</taxon>
    </lineage>
</organism>
<sequence length="244" mass="25438">MGWNTVIMPRPRRYDAAVRERLLSDAAMIAATEGPSALSARRLATESGTTTAAIYTLFGGMDSLRAALTAQSLQDLGRSLSTLAPEADPLNQLLKLARAYRTWALAHPNEYRSIFSDALGLAVRRAGTGAVRTVVAPTVPISAPEVFLDSVDEAWQAAMAPLNQTLRDGLASGALQGDPESSGALCTAVWATLHGTVSLELAGVLEPTLASLGSEMGAELFFDGTLGRMVAGLVTGAATDVPQA</sequence>
<dbReference type="InterPro" id="IPR001647">
    <property type="entry name" value="HTH_TetR"/>
</dbReference>
<dbReference type="InterPro" id="IPR050109">
    <property type="entry name" value="HTH-type_TetR-like_transc_reg"/>
</dbReference>
<evidence type="ECO:0000259" key="5">
    <source>
        <dbReference type="PROSITE" id="PS50977"/>
    </source>
</evidence>
<dbReference type="SUPFAM" id="SSF48498">
    <property type="entry name" value="Tetracyclin repressor-like, C-terminal domain"/>
    <property type="match status" value="1"/>
</dbReference>
<dbReference type="PANTHER" id="PTHR30055:SF234">
    <property type="entry name" value="HTH-TYPE TRANSCRIPTIONAL REGULATOR BETI"/>
    <property type="match status" value="1"/>
</dbReference>
<gene>
    <name evidence="6" type="ORF">DWQ67_09565</name>
</gene>
<keyword evidence="3" id="KW-0804">Transcription</keyword>
<evidence type="ECO:0000256" key="3">
    <source>
        <dbReference type="ARBA" id="ARBA00023163"/>
    </source>
</evidence>
<dbReference type="InterPro" id="IPR025996">
    <property type="entry name" value="MT1864/Rv1816-like_C"/>
</dbReference>
<evidence type="ECO:0000256" key="4">
    <source>
        <dbReference type="PROSITE-ProRule" id="PRU00335"/>
    </source>
</evidence>
<protein>
    <submittedName>
        <fullName evidence="6">TetR/AcrR family transcriptional regulator</fullName>
    </submittedName>
</protein>
<comment type="caution">
    <text evidence="6">The sequence shown here is derived from an EMBL/GenBank/DDBJ whole genome shotgun (WGS) entry which is preliminary data.</text>
</comment>
<keyword evidence="2 4" id="KW-0238">DNA-binding</keyword>
<dbReference type="InterPro" id="IPR009057">
    <property type="entry name" value="Homeodomain-like_sf"/>
</dbReference>
<feature type="domain" description="HTH tetR-type" evidence="5">
    <location>
        <begin position="16"/>
        <end position="76"/>
    </location>
</feature>
<dbReference type="EMBL" id="QQXL01000005">
    <property type="protein sequence ID" value="RKW70180.1"/>
    <property type="molecule type" value="Genomic_DNA"/>
</dbReference>
<dbReference type="Pfam" id="PF00440">
    <property type="entry name" value="TetR_N"/>
    <property type="match status" value="1"/>
</dbReference>
<evidence type="ECO:0000256" key="2">
    <source>
        <dbReference type="ARBA" id="ARBA00023125"/>
    </source>
</evidence>
<accession>A0A496PI97</accession>
<evidence type="ECO:0000256" key="1">
    <source>
        <dbReference type="ARBA" id="ARBA00023015"/>
    </source>
</evidence>
<evidence type="ECO:0000313" key="6">
    <source>
        <dbReference type="EMBL" id="RKW70180.1"/>
    </source>
</evidence>
<feature type="DNA-binding region" description="H-T-H motif" evidence="4">
    <location>
        <begin position="39"/>
        <end position="58"/>
    </location>
</feature>
<dbReference type="GO" id="GO:0000976">
    <property type="term" value="F:transcription cis-regulatory region binding"/>
    <property type="evidence" value="ECO:0007669"/>
    <property type="project" value="TreeGrafter"/>
</dbReference>
<dbReference type="PANTHER" id="PTHR30055">
    <property type="entry name" value="HTH-TYPE TRANSCRIPTIONAL REGULATOR RUTR"/>
    <property type="match status" value="1"/>
</dbReference>
<dbReference type="Pfam" id="PF13305">
    <property type="entry name" value="TetR_C_33"/>
    <property type="match status" value="1"/>
</dbReference>
<keyword evidence="7" id="KW-1185">Reference proteome</keyword>
<dbReference type="SUPFAM" id="SSF46689">
    <property type="entry name" value="Homeodomain-like"/>
    <property type="match status" value="1"/>
</dbReference>
<dbReference type="AlphaFoldDB" id="A0A496PI97"/>
<keyword evidence="1" id="KW-0805">Transcription regulation</keyword>